<dbReference type="SUPFAM" id="SSF48264">
    <property type="entry name" value="Cytochrome P450"/>
    <property type="match status" value="1"/>
</dbReference>
<dbReference type="InterPro" id="IPR017972">
    <property type="entry name" value="Cyt_P450_CS"/>
</dbReference>
<dbReference type="Gene3D" id="1.10.630.10">
    <property type="entry name" value="Cytochrome P450"/>
    <property type="match status" value="1"/>
</dbReference>
<dbReference type="GO" id="GO:0020037">
    <property type="term" value="F:heme binding"/>
    <property type="evidence" value="ECO:0007669"/>
    <property type="project" value="InterPro"/>
</dbReference>
<sequence length="489" mass="56227">MLVLLVFVLPKIVFRNFPGPAPDSYLYGNVKYVPKGGFPAWLLARQREYGEVFQVWLLQTRVIVLSNADDVRFVTAEMNFPKSDGFVSGLSPFLGDGLLLIDNNRHKAQRRAIAARFNQDFMKDLHLHIEATMASFVQILDRAADEGSVLDFDAEITKFTLNVICRSAFGSNTDFLNREDELPSLVDAALRHSAKYLVHARYTWWLGKLAAPALFETAHKVHEFVLDMIRARRSESELARDERPVDLLDIFLSVPGMDNNYVASEVSTFLFAGHDTTSHTLAWLMYEVVQRQDIMHQIQKEVCETVVLKEGENGFPWPSFDQVRQLDYLNMVWKETLRKRPVTATGTYRVITDDVELPGTKTKLRKGTEVLIPPYLIHQNERYWYKPEAFDPLRWTRENSLGRHPYALQAFSSGPRNCIGQIFATHEALVVLAVLFARYDFKLACPPEDIMEFHSLTMRPRLRRQSKLQQHKGAQTYLPVRVFRKSSKA</sequence>
<reference evidence="11" key="1">
    <citation type="journal article" date="2019" name="Nat. Commun.">
        <title>Expansion of phycobilisome linker gene families in mesophilic red algae.</title>
        <authorList>
            <person name="Lee J."/>
            <person name="Kim D."/>
            <person name="Bhattacharya D."/>
            <person name="Yoon H.S."/>
        </authorList>
    </citation>
    <scope>NUCLEOTIDE SEQUENCE [LARGE SCALE GENOMIC DNA]</scope>
    <source>
        <strain evidence="11">CCMP 1328</strain>
    </source>
</reference>
<evidence type="ECO:0000256" key="9">
    <source>
        <dbReference type="SAM" id="SignalP"/>
    </source>
</evidence>
<evidence type="ECO:0000256" key="6">
    <source>
        <dbReference type="ARBA" id="ARBA00023033"/>
    </source>
</evidence>
<feature type="chain" id="PRO_5023942200" evidence="9">
    <location>
        <begin position="16"/>
        <end position="489"/>
    </location>
</feature>
<dbReference type="Pfam" id="PF00067">
    <property type="entry name" value="p450"/>
    <property type="match status" value="1"/>
</dbReference>
<keyword evidence="4 8" id="KW-0560">Oxidoreductase</keyword>
<accession>A0A5J4YV19</accession>
<dbReference type="PANTHER" id="PTHR24291">
    <property type="entry name" value="CYTOCHROME P450 FAMILY 4"/>
    <property type="match status" value="1"/>
</dbReference>
<dbReference type="PROSITE" id="PS00086">
    <property type="entry name" value="CYTOCHROME_P450"/>
    <property type="match status" value="1"/>
</dbReference>
<comment type="cofactor">
    <cofactor evidence="7">
        <name>heme</name>
        <dbReference type="ChEBI" id="CHEBI:30413"/>
    </cofactor>
</comment>
<evidence type="ECO:0000256" key="5">
    <source>
        <dbReference type="ARBA" id="ARBA00023004"/>
    </source>
</evidence>
<evidence type="ECO:0000256" key="4">
    <source>
        <dbReference type="ARBA" id="ARBA00023002"/>
    </source>
</evidence>
<dbReference type="AlphaFoldDB" id="A0A5J4YV19"/>
<evidence type="ECO:0000256" key="2">
    <source>
        <dbReference type="ARBA" id="ARBA00022617"/>
    </source>
</evidence>
<keyword evidence="5 7" id="KW-0408">Iron</keyword>
<name>A0A5J4YV19_PORPP</name>
<protein>
    <submittedName>
        <fullName evidence="10">Cytochrome P450 4B1</fullName>
    </submittedName>
</protein>
<keyword evidence="2 7" id="KW-0349">Heme</keyword>
<dbReference type="PRINTS" id="PR00463">
    <property type="entry name" value="EP450I"/>
</dbReference>
<keyword evidence="9" id="KW-0732">Signal</keyword>
<dbReference type="GO" id="GO:0005506">
    <property type="term" value="F:iron ion binding"/>
    <property type="evidence" value="ECO:0007669"/>
    <property type="project" value="InterPro"/>
</dbReference>
<feature type="binding site" description="axial binding residue" evidence="7">
    <location>
        <position position="418"/>
    </location>
    <ligand>
        <name>heme</name>
        <dbReference type="ChEBI" id="CHEBI:30413"/>
    </ligand>
    <ligandPart>
        <name>Fe</name>
        <dbReference type="ChEBI" id="CHEBI:18248"/>
    </ligandPart>
</feature>
<dbReference type="PANTHER" id="PTHR24291:SF50">
    <property type="entry name" value="BIFUNCTIONAL ALBAFLAVENONE MONOOXYGENASE_TERPENE SYNTHASE"/>
    <property type="match status" value="1"/>
</dbReference>
<evidence type="ECO:0000256" key="1">
    <source>
        <dbReference type="ARBA" id="ARBA00010617"/>
    </source>
</evidence>
<keyword evidence="3 7" id="KW-0479">Metal-binding</keyword>
<evidence type="ECO:0000256" key="3">
    <source>
        <dbReference type="ARBA" id="ARBA00022723"/>
    </source>
</evidence>
<dbReference type="OMA" id="LMLRPMH"/>
<evidence type="ECO:0000256" key="8">
    <source>
        <dbReference type="RuleBase" id="RU000461"/>
    </source>
</evidence>
<keyword evidence="11" id="KW-1185">Reference proteome</keyword>
<dbReference type="InterPro" id="IPR036396">
    <property type="entry name" value="Cyt_P450_sf"/>
</dbReference>
<evidence type="ECO:0000256" key="7">
    <source>
        <dbReference type="PIRSR" id="PIRSR602401-1"/>
    </source>
</evidence>
<feature type="signal peptide" evidence="9">
    <location>
        <begin position="1"/>
        <end position="15"/>
    </location>
</feature>
<dbReference type="Proteomes" id="UP000324585">
    <property type="component" value="Unassembled WGS sequence"/>
</dbReference>
<evidence type="ECO:0000313" key="10">
    <source>
        <dbReference type="EMBL" id="KAA8495038.1"/>
    </source>
</evidence>
<dbReference type="InterPro" id="IPR002401">
    <property type="entry name" value="Cyt_P450_E_grp-I"/>
</dbReference>
<dbReference type="PRINTS" id="PR00385">
    <property type="entry name" value="P450"/>
</dbReference>
<evidence type="ECO:0000313" key="11">
    <source>
        <dbReference type="Proteomes" id="UP000324585"/>
    </source>
</evidence>
<dbReference type="OrthoDB" id="1480at2759"/>
<dbReference type="InterPro" id="IPR050196">
    <property type="entry name" value="Cytochrome_P450_Monoox"/>
</dbReference>
<comment type="similarity">
    <text evidence="1 8">Belongs to the cytochrome P450 family.</text>
</comment>
<comment type="caution">
    <text evidence="10">The sequence shown here is derived from an EMBL/GenBank/DDBJ whole genome shotgun (WGS) entry which is preliminary data.</text>
</comment>
<proteinExistence type="inferred from homology"/>
<gene>
    <name evidence="10" type="ORF">FVE85_3279</name>
</gene>
<organism evidence="10 11">
    <name type="scientific">Porphyridium purpureum</name>
    <name type="common">Red alga</name>
    <name type="synonym">Porphyridium cruentum</name>
    <dbReference type="NCBI Taxonomy" id="35688"/>
    <lineage>
        <taxon>Eukaryota</taxon>
        <taxon>Rhodophyta</taxon>
        <taxon>Bangiophyceae</taxon>
        <taxon>Porphyridiales</taxon>
        <taxon>Porphyridiaceae</taxon>
        <taxon>Porphyridium</taxon>
    </lineage>
</organism>
<dbReference type="GO" id="GO:0004497">
    <property type="term" value="F:monooxygenase activity"/>
    <property type="evidence" value="ECO:0007669"/>
    <property type="project" value="UniProtKB-KW"/>
</dbReference>
<dbReference type="GO" id="GO:0016705">
    <property type="term" value="F:oxidoreductase activity, acting on paired donors, with incorporation or reduction of molecular oxygen"/>
    <property type="evidence" value="ECO:0007669"/>
    <property type="project" value="InterPro"/>
</dbReference>
<dbReference type="InterPro" id="IPR001128">
    <property type="entry name" value="Cyt_P450"/>
</dbReference>
<keyword evidence="6 8" id="KW-0503">Monooxygenase</keyword>
<dbReference type="EMBL" id="VRMN01000004">
    <property type="protein sequence ID" value="KAA8495038.1"/>
    <property type="molecule type" value="Genomic_DNA"/>
</dbReference>